<dbReference type="InterPro" id="IPR013736">
    <property type="entry name" value="Xaa-Pro_dipept_C"/>
</dbReference>
<dbReference type="SUPFAM" id="SSF53474">
    <property type="entry name" value="alpha/beta-Hydrolases"/>
    <property type="match status" value="1"/>
</dbReference>
<evidence type="ECO:0000259" key="2">
    <source>
        <dbReference type="SMART" id="SM00939"/>
    </source>
</evidence>
<evidence type="ECO:0000256" key="1">
    <source>
        <dbReference type="ARBA" id="ARBA00022801"/>
    </source>
</evidence>
<dbReference type="SUPFAM" id="SSF49785">
    <property type="entry name" value="Galactose-binding domain-like"/>
    <property type="match status" value="1"/>
</dbReference>
<dbReference type="PATRIC" id="fig|405444.3.peg.1844"/>
<dbReference type="Pfam" id="PF02129">
    <property type="entry name" value="Peptidase_S15"/>
    <property type="match status" value="1"/>
</dbReference>
<evidence type="ECO:0000313" key="3">
    <source>
        <dbReference type="EMBL" id="KRG63123.1"/>
    </source>
</evidence>
<dbReference type="AlphaFoldDB" id="A0A0R0CCI2"/>
<keyword evidence="4" id="KW-1185">Reference proteome</keyword>
<comment type="caution">
    <text evidence="3">The sequence shown here is derived from an EMBL/GenBank/DDBJ whole genome shotgun (WGS) entry which is preliminary data.</text>
</comment>
<dbReference type="InterPro" id="IPR005674">
    <property type="entry name" value="CocE/Ser_esterase"/>
</dbReference>
<protein>
    <recommendedName>
        <fullName evidence="2">Xaa-Pro dipeptidyl-peptidase C-terminal domain-containing protein</fullName>
    </recommendedName>
</protein>
<gene>
    <name evidence="3" type="ORF">ABB26_13715</name>
</gene>
<organism evidence="3 4">
    <name type="scientific">Stenotrophomonas humi</name>
    <dbReference type="NCBI Taxonomy" id="405444"/>
    <lineage>
        <taxon>Bacteria</taxon>
        <taxon>Pseudomonadati</taxon>
        <taxon>Pseudomonadota</taxon>
        <taxon>Gammaproteobacteria</taxon>
        <taxon>Lysobacterales</taxon>
        <taxon>Lysobacteraceae</taxon>
        <taxon>Stenotrophomonas</taxon>
    </lineage>
</organism>
<dbReference type="InterPro" id="IPR008979">
    <property type="entry name" value="Galactose-bd-like_sf"/>
</dbReference>
<dbReference type="InterPro" id="IPR029058">
    <property type="entry name" value="AB_hydrolase_fold"/>
</dbReference>
<feature type="domain" description="Xaa-Pro dipeptidyl-peptidase C-terminal" evidence="2">
    <location>
        <begin position="367"/>
        <end position="597"/>
    </location>
</feature>
<name>A0A0R0CCI2_9GAMM</name>
<dbReference type="GO" id="GO:0008239">
    <property type="term" value="F:dipeptidyl-peptidase activity"/>
    <property type="evidence" value="ECO:0007669"/>
    <property type="project" value="InterPro"/>
</dbReference>
<dbReference type="NCBIfam" id="TIGR00976">
    <property type="entry name" value="CocE_NonD"/>
    <property type="match status" value="1"/>
</dbReference>
<dbReference type="Gene3D" id="2.60.120.260">
    <property type="entry name" value="Galactose-binding domain-like"/>
    <property type="match status" value="1"/>
</dbReference>
<evidence type="ECO:0000313" key="4">
    <source>
        <dbReference type="Proteomes" id="UP000050864"/>
    </source>
</evidence>
<keyword evidence="1" id="KW-0378">Hydrolase</keyword>
<dbReference type="Gene3D" id="3.40.50.1820">
    <property type="entry name" value="alpha/beta hydrolase"/>
    <property type="match status" value="1"/>
</dbReference>
<dbReference type="SMART" id="SM00939">
    <property type="entry name" value="PepX_C"/>
    <property type="match status" value="1"/>
</dbReference>
<dbReference type="STRING" id="405444.ABB26_13715"/>
<dbReference type="Gene3D" id="1.10.3020.10">
    <property type="entry name" value="alpha-amino acid ester hydrolase ( Helical cap domain)"/>
    <property type="match status" value="1"/>
</dbReference>
<dbReference type="EMBL" id="LDJI01000026">
    <property type="protein sequence ID" value="KRG63123.1"/>
    <property type="molecule type" value="Genomic_DNA"/>
</dbReference>
<proteinExistence type="predicted"/>
<accession>A0A0R0CCI2</accession>
<dbReference type="Proteomes" id="UP000050864">
    <property type="component" value="Unassembled WGS sequence"/>
</dbReference>
<dbReference type="Pfam" id="PF08530">
    <property type="entry name" value="PepX_C"/>
    <property type="match status" value="1"/>
</dbReference>
<reference evidence="3 4" key="1">
    <citation type="submission" date="2015-05" db="EMBL/GenBank/DDBJ databases">
        <title>Genome sequencing and analysis of members of genus Stenotrophomonas.</title>
        <authorList>
            <person name="Patil P.P."/>
            <person name="Midha S."/>
            <person name="Patil P.B."/>
        </authorList>
    </citation>
    <scope>NUCLEOTIDE SEQUENCE [LARGE SCALE GENOMIC DNA]</scope>
    <source>
        <strain evidence="3 4">DSM 18929</strain>
    </source>
</reference>
<dbReference type="InterPro" id="IPR000383">
    <property type="entry name" value="Xaa-Pro-like_dom"/>
</dbReference>
<sequence>MQAEFAFGGYLPRMRDDLDKALSAIAGKRQLSQAEAIDVIRAWQVHAAYRAFLPLFNEALAQDDARRYAIDRSALVRTPDNASLAVLTVRPRSAAPLPTLLTFTIYANDDWAWADAKKMAAHGYAGVVAYSRGKGRSTDAIAPYMHDGTDAAAVIEWIAGQPWSDGRVGMYGGSYSGFTQWAALKQRPKALKAIATSATVAPGIDVPMEGGIFLNFMYAWPAYTASNRTLNDTAYGDSARWTALDRTLYSSGRAYRELPAIDGNPNPLFSEWLRHPAYDDYWQQQIPQGDAFADIDIPVLATTGYFDGAQIGVLHYFREHLRHHPDADHTLLIGPYQHFTMQTGVPSTVQGYTTDASARIDLQALRLAWFDHVFKGAAKPALLADRVNWQVMGADTWRHAHTLDAMPAQMLKLHLVPGTETDMHLLATQAQPNEEIMQRINFSDRSDAAKPMPADSVNTQLDPRAGLVFASAPMAQDTELAGAFNGVLDFSINKHDADIVIGIYERNAQGEYLDLGWWLQRASYNADRRHRQLLEPGVRQQLEVKDTRLLGRKLPAGSQLVVSLGVAKQADRQLNLGSGKEPADETIADAGAPMEIRWYGSSYLELGVR</sequence>